<sequence>MFLRHLHFLKLVFLHSITAFGGPQAHLAMMMKTFVKQTPYVTEQELMEYNAFCQLLPGASSTQTLTLIGFKRGGVLLAVMTLLVWILPACSIMGALSFLVNFLDTDDGTLKIFKFIVPMAAGFLIYACVSAFRYSVNNKITFIIAVVTGLITFLFFGRPFIVPLLIVLGGFVTNLSKKRIPQVEIKPGKIRWWNFWLFGIIFILAGIFSEMARKDDWQYRKPVNLFENTYRMGSIVFGGGNVLMPIMYEQYSVRPDEIKKNNPKAIHIAKNEMLTGIGMVRATPGPVFSIASYTGGLALKDMGSGWQVCGVIIGMIAIFMPSALLVLFFFPIWNMLKKYSAIYRSLEGINAAVMGIMIGSTFYILKDISLFSFGYINFANLLVVAGTAGVLIFTRLPAPILVLACVALGYFL</sequence>
<evidence type="ECO:0000256" key="8">
    <source>
        <dbReference type="SAM" id="SignalP"/>
    </source>
</evidence>
<evidence type="ECO:0000256" key="3">
    <source>
        <dbReference type="ARBA" id="ARBA00022475"/>
    </source>
</evidence>
<dbReference type="PANTHER" id="PTHR33567:SF3">
    <property type="entry name" value="CHROMATE ION TRANSPORTER (EUROFUNG)"/>
    <property type="match status" value="1"/>
</dbReference>
<feature type="signal peptide" evidence="8">
    <location>
        <begin position="1"/>
        <end position="21"/>
    </location>
</feature>
<feature type="transmembrane region" description="Helical" evidence="7">
    <location>
        <begin position="378"/>
        <end position="411"/>
    </location>
</feature>
<protein>
    <submittedName>
        <fullName evidence="9">Chromate transporter</fullName>
    </submittedName>
</protein>
<evidence type="ECO:0000256" key="1">
    <source>
        <dbReference type="ARBA" id="ARBA00004651"/>
    </source>
</evidence>
<name>W0F407_9BACT</name>
<feature type="transmembrane region" description="Helical" evidence="7">
    <location>
        <begin position="192"/>
        <end position="209"/>
    </location>
</feature>
<dbReference type="eggNOG" id="COG2059">
    <property type="taxonomic scope" value="Bacteria"/>
</dbReference>
<keyword evidence="6 7" id="KW-0472">Membrane</keyword>
<dbReference type="GO" id="GO:0015109">
    <property type="term" value="F:chromate transmembrane transporter activity"/>
    <property type="evidence" value="ECO:0007669"/>
    <property type="project" value="InterPro"/>
</dbReference>
<comment type="similarity">
    <text evidence="2">Belongs to the chromate ion transporter (CHR) (TC 2.A.51) family.</text>
</comment>
<comment type="subcellular location">
    <subcellularLocation>
        <location evidence="1">Cell membrane</location>
        <topology evidence="1">Multi-pass membrane protein</topology>
    </subcellularLocation>
</comment>
<dbReference type="OrthoDB" id="9788907at2"/>
<keyword evidence="4 7" id="KW-0812">Transmembrane</keyword>
<dbReference type="InterPro" id="IPR003370">
    <property type="entry name" value="Chromate_transpt"/>
</dbReference>
<dbReference type="HOGENOM" id="CLU_018106_0_1_10"/>
<feature type="transmembrane region" description="Helical" evidence="7">
    <location>
        <begin position="348"/>
        <end position="366"/>
    </location>
</feature>
<evidence type="ECO:0000256" key="5">
    <source>
        <dbReference type="ARBA" id="ARBA00022989"/>
    </source>
</evidence>
<dbReference type="PANTHER" id="PTHR33567">
    <property type="entry name" value="CHROMATE ION TRANSPORTER (EUROFUNG)"/>
    <property type="match status" value="1"/>
</dbReference>
<proteinExistence type="inferred from homology"/>
<accession>W0F407</accession>
<evidence type="ECO:0000256" key="2">
    <source>
        <dbReference type="ARBA" id="ARBA00005262"/>
    </source>
</evidence>
<evidence type="ECO:0000313" key="10">
    <source>
        <dbReference type="Proteomes" id="UP000003586"/>
    </source>
</evidence>
<dbReference type="EMBL" id="CP007035">
    <property type="protein sequence ID" value="AHF16174.1"/>
    <property type="molecule type" value="Genomic_DNA"/>
</dbReference>
<dbReference type="KEGG" id="nso:NIASO_15485"/>
<dbReference type="Pfam" id="PF02417">
    <property type="entry name" value="Chromate_transp"/>
    <property type="match status" value="2"/>
</dbReference>
<keyword evidence="10" id="KW-1185">Reference proteome</keyword>
<feature type="transmembrane region" description="Helical" evidence="7">
    <location>
        <begin position="308"/>
        <end position="333"/>
    </location>
</feature>
<keyword evidence="5 7" id="KW-1133">Transmembrane helix</keyword>
<dbReference type="InterPro" id="IPR014047">
    <property type="entry name" value="Chr_Tranpt_l_chain"/>
</dbReference>
<feature type="transmembrane region" description="Helical" evidence="7">
    <location>
        <begin position="229"/>
        <end position="248"/>
    </location>
</feature>
<dbReference type="AlphaFoldDB" id="W0F407"/>
<dbReference type="PIRSF" id="PIRSF004810">
    <property type="entry name" value="ChrA"/>
    <property type="match status" value="1"/>
</dbReference>
<feature type="transmembrane region" description="Helical" evidence="7">
    <location>
        <begin position="142"/>
        <end position="171"/>
    </location>
</feature>
<gene>
    <name evidence="9" type="ORF">NIASO_15485</name>
</gene>
<feature type="chain" id="PRO_5004788505" evidence="8">
    <location>
        <begin position="22"/>
        <end position="412"/>
    </location>
</feature>
<evidence type="ECO:0000256" key="4">
    <source>
        <dbReference type="ARBA" id="ARBA00022692"/>
    </source>
</evidence>
<dbReference type="Proteomes" id="UP000003586">
    <property type="component" value="Chromosome"/>
</dbReference>
<evidence type="ECO:0000313" key="9">
    <source>
        <dbReference type="EMBL" id="AHF16174.1"/>
    </source>
</evidence>
<evidence type="ECO:0000256" key="6">
    <source>
        <dbReference type="ARBA" id="ARBA00023136"/>
    </source>
</evidence>
<keyword evidence="8" id="KW-0732">Signal</keyword>
<dbReference type="GO" id="GO:0005886">
    <property type="term" value="C:plasma membrane"/>
    <property type="evidence" value="ECO:0007669"/>
    <property type="project" value="UniProtKB-SubCell"/>
</dbReference>
<feature type="transmembrane region" description="Helical" evidence="7">
    <location>
        <begin position="115"/>
        <end position="136"/>
    </location>
</feature>
<feature type="transmembrane region" description="Helical" evidence="7">
    <location>
        <begin position="75"/>
        <end position="103"/>
    </location>
</feature>
<evidence type="ECO:0000256" key="7">
    <source>
        <dbReference type="SAM" id="Phobius"/>
    </source>
</evidence>
<organism evidence="9 10">
    <name type="scientific">Niabella soli DSM 19437</name>
    <dbReference type="NCBI Taxonomy" id="929713"/>
    <lineage>
        <taxon>Bacteria</taxon>
        <taxon>Pseudomonadati</taxon>
        <taxon>Bacteroidota</taxon>
        <taxon>Chitinophagia</taxon>
        <taxon>Chitinophagales</taxon>
        <taxon>Chitinophagaceae</taxon>
        <taxon>Niabella</taxon>
    </lineage>
</organism>
<reference evidence="9 10" key="1">
    <citation type="submission" date="2013-12" db="EMBL/GenBank/DDBJ databases">
        <authorList>
            <consortium name="DOE Joint Genome Institute"/>
            <person name="Eisen J."/>
            <person name="Huntemann M."/>
            <person name="Han J."/>
            <person name="Chen A."/>
            <person name="Kyrpides N."/>
            <person name="Mavromatis K."/>
            <person name="Markowitz V."/>
            <person name="Palaniappan K."/>
            <person name="Ivanova N."/>
            <person name="Schaumberg A."/>
            <person name="Pati A."/>
            <person name="Liolios K."/>
            <person name="Nordberg H.P."/>
            <person name="Cantor M.N."/>
            <person name="Hua S.X."/>
            <person name="Woyke T."/>
        </authorList>
    </citation>
    <scope>NUCLEOTIDE SEQUENCE [LARGE SCALE GENOMIC DNA]</scope>
    <source>
        <strain evidence="10">DSM 19437</strain>
    </source>
</reference>
<dbReference type="STRING" id="929713.NIASO_15485"/>
<keyword evidence="3" id="KW-1003">Cell membrane</keyword>